<protein>
    <recommendedName>
        <fullName evidence="1">Gene product 88 domain-containing protein</fullName>
    </recommendedName>
</protein>
<feature type="domain" description="Gene product 88" evidence="1">
    <location>
        <begin position="64"/>
        <end position="282"/>
    </location>
</feature>
<evidence type="ECO:0000313" key="3">
    <source>
        <dbReference type="Proteomes" id="UP000002595"/>
    </source>
</evidence>
<name>A1RVF7_PYRIL</name>
<dbReference type="GeneID" id="4617136"/>
<dbReference type="Proteomes" id="UP000002595">
    <property type="component" value="Chromosome"/>
</dbReference>
<dbReference type="OrthoDB" id="23339at2157"/>
<accession>A1RVF7</accession>
<dbReference type="InterPro" id="IPR020290">
    <property type="entry name" value="Gp88"/>
</dbReference>
<dbReference type="eggNOG" id="arCOG07040">
    <property type="taxonomic scope" value="Archaea"/>
</dbReference>
<evidence type="ECO:0000313" key="2">
    <source>
        <dbReference type="EMBL" id="ABL88939.1"/>
    </source>
</evidence>
<evidence type="ECO:0000259" key="1">
    <source>
        <dbReference type="Pfam" id="PF17338"/>
    </source>
</evidence>
<proteinExistence type="predicted"/>
<sequence length="305" mass="35245">MRLWRVEEAQRLVESELAADLAEVWARCRGDFHCLEKTPYDSALVGVGRWWAGPFTIGNRKLGEMPFFSLPPVTTCPGHTPFCLRWCYAIYEVANWRAHVREAASYLLSQRDDFVDVVLSYLAKIPHPVVRLHVSGDFYSRAYLEKWAEAAGRRPDKIFYTYTKSLDLIRRVETPENLVIHISADPYNYVKAVETWRELGRGLITYVYTPGEDVGPIRYILENTGAVLLLFLNHVQHAPRDDPRKIRTQLRATLGPQARRVVFDPEEFSSGPQCVQCGVCWRTAKYFKDPPYRKTWGIDMRRSTS</sequence>
<dbReference type="EMBL" id="CP000504">
    <property type="protein sequence ID" value="ABL88939.1"/>
    <property type="molecule type" value="Genomic_DNA"/>
</dbReference>
<dbReference type="STRING" id="384616.Pisl_1790"/>
<dbReference type="AlphaFoldDB" id="A1RVF7"/>
<dbReference type="KEGG" id="pis:Pisl_1790"/>
<keyword evidence="3" id="KW-1185">Reference proteome</keyword>
<gene>
    <name evidence="2" type="ordered locus">Pisl_1790</name>
</gene>
<dbReference type="HOGENOM" id="CLU_910957_0_0_2"/>
<organism evidence="2 3">
    <name type="scientific">Pyrobaculum islandicum (strain DSM 4184 / JCM 9189 / GEO3)</name>
    <dbReference type="NCBI Taxonomy" id="384616"/>
    <lineage>
        <taxon>Archaea</taxon>
        <taxon>Thermoproteota</taxon>
        <taxon>Thermoprotei</taxon>
        <taxon>Thermoproteales</taxon>
        <taxon>Thermoproteaceae</taxon>
        <taxon>Pyrobaculum</taxon>
    </lineage>
</organism>
<dbReference type="Pfam" id="PF17338">
    <property type="entry name" value="GP88"/>
    <property type="match status" value="1"/>
</dbReference>
<reference evidence="2" key="1">
    <citation type="submission" date="2006-12" db="EMBL/GenBank/DDBJ databases">
        <title>Complete sequence of Pyrobaculum islandicum DSM 4184.</title>
        <authorList>
            <person name="Copeland A."/>
            <person name="Lucas S."/>
            <person name="Lapidus A."/>
            <person name="Barry K."/>
            <person name="Detter J.C."/>
            <person name="Glavina del Rio T."/>
            <person name="Dalin E."/>
            <person name="Tice H."/>
            <person name="Pitluck S."/>
            <person name="Meincke L."/>
            <person name="Brettin T."/>
            <person name="Bruce D."/>
            <person name="Han C."/>
            <person name="Tapia R."/>
            <person name="Gilna P."/>
            <person name="Schmutz J."/>
            <person name="Larimer F."/>
            <person name="Land M."/>
            <person name="Hauser L."/>
            <person name="Kyrpides N."/>
            <person name="Mikhailova N."/>
            <person name="Cozen A.E."/>
            <person name="Fitz-Gibbon S.T."/>
            <person name="House C.H."/>
            <person name="Saltikov C."/>
            <person name="Lowe T."/>
            <person name="Richardson P."/>
        </authorList>
    </citation>
    <scope>NUCLEOTIDE SEQUENCE [LARGE SCALE GENOMIC DNA]</scope>
    <source>
        <strain evidence="2">DSM 4184</strain>
    </source>
</reference>
<dbReference type="RefSeq" id="WP_011763514.1">
    <property type="nucleotide sequence ID" value="NC_008701.1"/>
</dbReference>